<reference evidence="5" key="2">
    <citation type="submission" date="2023-04" db="EMBL/GenBank/DDBJ databases">
        <authorList>
            <person name="Bruccoleri R.E."/>
            <person name="Oakeley E.J."/>
            <person name="Faust A.-M."/>
            <person name="Dessus-Babus S."/>
            <person name="Altorfer M."/>
            <person name="Burckhardt D."/>
            <person name="Oertli M."/>
            <person name="Naumann U."/>
            <person name="Petersen F."/>
            <person name="Wong J."/>
        </authorList>
    </citation>
    <scope>NUCLEOTIDE SEQUENCE</scope>
    <source>
        <strain evidence="5">GSM-AAB239-AS_SAM_17_03QT</strain>
        <tissue evidence="5">Leaf</tissue>
    </source>
</reference>
<feature type="region of interest" description="Disordered" evidence="1">
    <location>
        <begin position="257"/>
        <end position="279"/>
    </location>
</feature>
<evidence type="ECO:0000313" key="5">
    <source>
        <dbReference type="EMBL" id="KAJ6828013.1"/>
    </source>
</evidence>
<dbReference type="InterPro" id="IPR032795">
    <property type="entry name" value="DUF3741-assoc"/>
</dbReference>
<dbReference type="PANTHER" id="PTHR46836">
    <property type="entry name" value="AFADIN"/>
    <property type="match status" value="1"/>
</dbReference>
<sequence>MDHHRLQQQQQKSKHIGGLGRKTIGVPPHLSPARRADVEGNDQFRRRINYSKITSDSSSSHGSCIEEKSFTSDSQQRKACGRPIKALIHEEMLREKETRRSSPSVIAKLMGLDTLPPAQVLDKQQKDMRSYSRRTTYAEDISHRRRNSEQEFKDVFEIKDSLKVEKNRNQPPGAPWSKRNETDVAFIKQKFMEAKRLSTDETLQNSKEFNDALEVLDSNKDLFLQFLQEPNSLFTKHLNDLKCFSPSPRESRITILRSSKGKKHEMGESSSSSEAKVESSGYLHNDAVSSCRKPINGLVNPSLAENGLSLSHKLLMSRTANKTKSSSHPTQIVVLNPSLEKAQNLARIVSPTISHENHQYGFTRHRGFRQSGVKELHAEGRERQKLFDNLEVMGHKAKGSREIAREITKQMKRSLSSSGQMPFSGSDNRAMSGRYSSNKFEAYQWDPDFDYRSSCSSSSSCSTESTVSKEARKSLSERWRMAHRLREARLIRRGSNTLSEMLALSDRGTSRETLMSKKVSDEKSARGSLGTRFYPSGISSRDGWKGGCSKHLSRSSLSSPSTTHGTPNLSSSQHIGVNDRCYMLKDVLNLGADGSLPGKLNQRGNSSCRSSKSRSFKSCSLNSGGEENRLHVREIHMCKDALRNETTLSSYSDTKPILTKSSLTTNSTPGDQVKCSSVESTDTEVPFNTDEGHVQQGRQDGEFSGNIHTGTNKTLEETTADNHRVDSRRDTTDPESHKSPEEAEQPSPVSVLDRPYEEKSSPESFERVNAGLQGLRIQLQLLRLEKSDTFGKECEEERGDTEYCSSPEQKPEMLQTFRNEEERDFSYLLDILVDSGVHGAKQDGLFDACYSMEHQVHPGIFEKLEKKYGGQGGWTRSERKLFFDLISSILSEILAPFMHLHPWIEPEKTNVSVWSHERLFEEVWQMVARQRKELSAGNTEVKILDTRWLFLGDDVDMVGREIECMLKDDLMDELVSDFIFG</sequence>
<dbReference type="InterPro" id="IPR025486">
    <property type="entry name" value="DUF4378"/>
</dbReference>
<dbReference type="PANTHER" id="PTHR46836:SF8">
    <property type="entry name" value="AFADIN"/>
    <property type="match status" value="1"/>
</dbReference>
<accession>A0AAX6GHN0</accession>
<evidence type="ECO:0000313" key="6">
    <source>
        <dbReference type="Proteomes" id="UP001140949"/>
    </source>
</evidence>
<feature type="region of interest" description="Disordered" evidence="1">
    <location>
        <begin position="507"/>
        <end position="532"/>
    </location>
</feature>
<feature type="compositionally biased region" description="Basic and acidic residues" evidence="1">
    <location>
        <begin position="754"/>
        <end position="765"/>
    </location>
</feature>
<gene>
    <name evidence="5" type="ORF">M6B38_364585</name>
</gene>
<feature type="compositionally biased region" description="Low complexity" evidence="1">
    <location>
        <begin position="554"/>
        <end position="564"/>
    </location>
</feature>
<feature type="region of interest" description="Disordered" evidence="1">
    <location>
        <begin position="594"/>
        <end position="624"/>
    </location>
</feature>
<organism evidence="5 6">
    <name type="scientific">Iris pallida</name>
    <name type="common">Sweet iris</name>
    <dbReference type="NCBI Taxonomy" id="29817"/>
    <lineage>
        <taxon>Eukaryota</taxon>
        <taxon>Viridiplantae</taxon>
        <taxon>Streptophyta</taxon>
        <taxon>Embryophyta</taxon>
        <taxon>Tracheophyta</taxon>
        <taxon>Spermatophyta</taxon>
        <taxon>Magnoliopsida</taxon>
        <taxon>Liliopsida</taxon>
        <taxon>Asparagales</taxon>
        <taxon>Iridaceae</taxon>
        <taxon>Iridoideae</taxon>
        <taxon>Irideae</taxon>
        <taxon>Iris</taxon>
    </lineage>
</organism>
<feature type="region of interest" description="Disordered" evidence="1">
    <location>
        <begin position="50"/>
        <end position="79"/>
    </location>
</feature>
<dbReference type="Pfam" id="PF12552">
    <property type="entry name" value="DUF3741"/>
    <property type="match status" value="1"/>
</dbReference>
<dbReference type="Proteomes" id="UP001140949">
    <property type="component" value="Unassembled WGS sequence"/>
</dbReference>
<dbReference type="Pfam" id="PF14309">
    <property type="entry name" value="DUF4378"/>
    <property type="match status" value="1"/>
</dbReference>
<feature type="domain" description="DUF4378" evidence="3">
    <location>
        <begin position="824"/>
        <end position="973"/>
    </location>
</feature>
<feature type="compositionally biased region" description="Low complexity" evidence="1">
    <location>
        <begin position="268"/>
        <end position="279"/>
    </location>
</feature>
<evidence type="ECO:0008006" key="7">
    <source>
        <dbReference type="Google" id="ProtNLM"/>
    </source>
</evidence>
<comment type="caution">
    <text evidence="5">The sequence shown here is derived from an EMBL/GenBank/DDBJ whole genome shotgun (WGS) entry which is preliminary data.</text>
</comment>
<feature type="compositionally biased region" description="Basic and acidic residues" evidence="1">
    <location>
        <begin position="714"/>
        <end position="741"/>
    </location>
</feature>
<feature type="compositionally biased region" description="Low complexity" evidence="1">
    <location>
        <begin position="455"/>
        <end position="466"/>
    </location>
</feature>
<evidence type="ECO:0000259" key="3">
    <source>
        <dbReference type="Pfam" id="PF14309"/>
    </source>
</evidence>
<proteinExistence type="predicted"/>
<reference evidence="5" key="1">
    <citation type="journal article" date="2023" name="GigaByte">
        <title>Genome assembly of the bearded iris, Iris pallida Lam.</title>
        <authorList>
            <person name="Bruccoleri R.E."/>
            <person name="Oakeley E.J."/>
            <person name="Faust A.M.E."/>
            <person name="Altorfer M."/>
            <person name="Dessus-Babus S."/>
            <person name="Burckhardt D."/>
            <person name="Oertli M."/>
            <person name="Naumann U."/>
            <person name="Petersen F."/>
            <person name="Wong J."/>
        </authorList>
    </citation>
    <scope>NUCLEOTIDE SEQUENCE</scope>
    <source>
        <strain evidence="5">GSM-AAB239-AS_SAM_17_03QT</strain>
    </source>
</reference>
<feature type="compositionally biased region" description="Polar residues" evidence="1">
    <location>
        <begin position="51"/>
        <end position="62"/>
    </location>
</feature>
<feature type="region of interest" description="Disordered" evidence="1">
    <location>
        <begin position="550"/>
        <end position="572"/>
    </location>
</feature>
<feature type="domain" description="DUF3741" evidence="4">
    <location>
        <begin position="102"/>
        <end position="120"/>
    </location>
</feature>
<feature type="compositionally biased region" description="Polar residues" evidence="1">
    <location>
        <begin position="659"/>
        <end position="680"/>
    </location>
</feature>
<dbReference type="EMBL" id="JANAVB010019798">
    <property type="protein sequence ID" value="KAJ6828013.1"/>
    <property type="molecule type" value="Genomic_DNA"/>
</dbReference>
<dbReference type="Pfam" id="PF14383">
    <property type="entry name" value="VARLMGL"/>
    <property type="match status" value="1"/>
</dbReference>
<feature type="region of interest" description="Disordered" evidence="1">
    <location>
        <begin position="659"/>
        <end position="765"/>
    </location>
</feature>
<evidence type="ECO:0000259" key="2">
    <source>
        <dbReference type="Pfam" id="PF12552"/>
    </source>
</evidence>
<feature type="domain" description="DUF3741" evidence="2">
    <location>
        <begin position="188"/>
        <end position="232"/>
    </location>
</feature>
<evidence type="ECO:0000256" key="1">
    <source>
        <dbReference type="SAM" id="MobiDB-lite"/>
    </source>
</evidence>
<feature type="compositionally biased region" description="Basic and acidic residues" evidence="1">
    <location>
        <begin position="508"/>
        <end position="525"/>
    </location>
</feature>
<feature type="region of interest" description="Disordered" evidence="1">
    <location>
        <begin position="1"/>
        <end position="35"/>
    </location>
</feature>
<dbReference type="AlphaFoldDB" id="A0AAX6GHN0"/>
<name>A0AAX6GHN0_IRIPA</name>
<dbReference type="InterPro" id="IPR022212">
    <property type="entry name" value="DUF3741"/>
</dbReference>
<feature type="region of interest" description="Disordered" evidence="1">
    <location>
        <begin position="455"/>
        <end position="474"/>
    </location>
</feature>
<evidence type="ECO:0000259" key="4">
    <source>
        <dbReference type="Pfam" id="PF14383"/>
    </source>
</evidence>
<protein>
    <recommendedName>
        <fullName evidence="7">DUF4378 domain-containing protein</fullName>
    </recommendedName>
</protein>
<keyword evidence="6" id="KW-1185">Reference proteome</keyword>